<evidence type="ECO:0000259" key="11">
    <source>
        <dbReference type="Pfam" id="PF00662"/>
    </source>
</evidence>
<dbReference type="OrthoDB" id="9807568at2"/>
<feature type="domain" description="NADH:quinone oxidoreductase/Mrp antiporter transmembrane" evidence="10">
    <location>
        <begin position="122"/>
        <end position="404"/>
    </location>
</feature>
<dbReference type="Pfam" id="PF00662">
    <property type="entry name" value="Proton_antipo_N"/>
    <property type="match status" value="1"/>
</dbReference>
<evidence type="ECO:0000256" key="5">
    <source>
        <dbReference type="ARBA" id="ARBA00022692"/>
    </source>
</evidence>
<feature type="transmembrane region" description="Helical" evidence="8">
    <location>
        <begin position="157"/>
        <end position="177"/>
    </location>
</feature>
<dbReference type="NCBIfam" id="NF006373">
    <property type="entry name" value="PRK08601.1"/>
    <property type="match status" value="1"/>
</dbReference>
<accession>A0A3M8H6R8</accession>
<keyword evidence="7 8" id="KW-0472">Membrane</keyword>
<feature type="transmembrane region" description="Helical" evidence="8">
    <location>
        <begin position="379"/>
        <end position="400"/>
    </location>
</feature>
<feature type="transmembrane region" description="Helical" evidence="8">
    <location>
        <begin position="446"/>
        <end position="466"/>
    </location>
</feature>
<comment type="function">
    <text evidence="8">Part of an energy-coupled inorganic carbon pump.</text>
</comment>
<dbReference type="GO" id="GO:0042773">
    <property type="term" value="P:ATP synthesis coupled electron transport"/>
    <property type="evidence" value="ECO:0007669"/>
    <property type="project" value="InterPro"/>
</dbReference>
<dbReference type="HAMAP" id="MF_00862">
    <property type="entry name" value="DabB"/>
    <property type="match status" value="1"/>
</dbReference>
<feature type="transmembrane region" description="Helical" evidence="8">
    <location>
        <begin position="37"/>
        <end position="57"/>
    </location>
</feature>
<dbReference type="GO" id="GO:0005886">
    <property type="term" value="C:plasma membrane"/>
    <property type="evidence" value="ECO:0007669"/>
    <property type="project" value="UniProtKB-SubCell"/>
</dbReference>
<dbReference type="Pfam" id="PF00361">
    <property type="entry name" value="Proton_antipo_M"/>
    <property type="match status" value="1"/>
</dbReference>
<dbReference type="RefSeq" id="WP_122972617.1">
    <property type="nucleotide sequence ID" value="NZ_RHLQ01000031.1"/>
</dbReference>
<keyword evidence="3 8" id="KW-0813">Transport</keyword>
<dbReference type="GO" id="GO:0015990">
    <property type="term" value="P:electron transport coupled proton transport"/>
    <property type="evidence" value="ECO:0007669"/>
    <property type="project" value="TreeGrafter"/>
</dbReference>
<feature type="transmembrane region" description="Helical" evidence="8">
    <location>
        <begin position="267"/>
        <end position="286"/>
    </location>
</feature>
<comment type="similarity">
    <text evidence="8">Belongs to the inorganic carbon transporter (TC 9.A.2) DabB family.</text>
</comment>
<dbReference type="InterPro" id="IPR001516">
    <property type="entry name" value="Proton_antipo_N"/>
</dbReference>
<dbReference type="InterPro" id="IPR046396">
    <property type="entry name" value="Transporter_DabB"/>
</dbReference>
<comment type="similarity">
    <text evidence="2">Belongs to the CPA3 antiporters (TC 2.A.63) subunit A family.</text>
</comment>
<dbReference type="PANTHER" id="PTHR42829">
    <property type="entry name" value="NADH-UBIQUINONE OXIDOREDUCTASE CHAIN 5"/>
    <property type="match status" value="1"/>
</dbReference>
<feature type="transmembrane region" description="Helical" evidence="8">
    <location>
        <begin position="240"/>
        <end position="261"/>
    </location>
</feature>
<evidence type="ECO:0000256" key="6">
    <source>
        <dbReference type="ARBA" id="ARBA00022989"/>
    </source>
</evidence>
<dbReference type="PRINTS" id="PR01434">
    <property type="entry name" value="NADHDHGNASE5"/>
</dbReference>
<dbReference type="InterPro" id="IPR003945">
    <property type="entry name" value="NU5C-like"/>
</dbReference>
<evidence type="ECO:0000256" key="4">
    <source>
        <dbReference type="ARBA" id="ARBA00022475"/>
    </source>
</evidence>
<comment type="subcellular location">
    <subcellularLocation>
        <location evidence="1 8">Cell membrane</location>
        <topology evidence="1 8">Multi-pass membrane protein</topology>
    </subcellularLocation>
    <subcellularLocation>
        <location evidence="9">Membrane</location>
        <topology evidence="9">Multi-pass membrane protein</topology>
    </subcellularLocation>
</comment>
<dbReference type="GO" id="GO:0008137">
    <property type="term" value="F:NADH dehydrogenase (ubiquinone) activity"/>
    <property type="evidence" value="ECO:0007669"/>
    <property type="project" value="InterPro"/>
</dbReference>
<feature type="transmembrane region" description="Helical" evidence="8">
    <location>
        <begin position="298"/>
        <end position="319"/>
    </location>
</feature>
<evidence type="ECO:0000313" key="13">
    <source>
        <dbReference type="Proteomes" id="UP000279909"/>
    </source>
</evidence>
<feature type="transmembrane region" description="Helical" evidence="8">
    <location>
        <begin position="407"/>
        <end position="426"/>
    </location>
</feature>
<dbReference type="PANTHER" id="PTHR42829:SF1">
    <property type="entry name" value="INORGANIC CARBON TRANSPORTER SUBUNIT DABB-RELATED"/>
    <property type="match status" value="1"/>
</dbReference>
<keyword evidence="5 8" id="KW-0812">Transmembrane</keyword>
<evidence type="ECO:0000256" key="1">
    <source>
        <dbReference type="ARBA" id="ARBA00004651"/>
    </source>
</evidence>
<evidence type="ECO:0000313" key="12">
    <source>
        <dbReference type="EMBL" id="RNC98095.1"/>
    </source>
</evidence>
<dbReference type="EMBL" id="RHLQ01000031">
    <property type="protein sequence ID" value="RNC98095.1"/>
    <property type="molecule type" value="Genomic_DNA"/>
</dbReference>
<evidence type="ECO:0000259" key="10">
    <source>
        <dbReference type="Pfam" id="PF00361"/>
    </source>
</evidence>
<keyword evidence="13" id="KW-1185">Reference proteome</keyword>
<keyword evidence="12" id="KW-0560">Oxidoreductase</keyword>
<protein>
    <recommendedName>
        <fullName evidence="8">Probable inorganic carbon transporter subunit DabB</fullName>
    </recommendedName>
</protein>
<dbReference type="GO" id="GO:0003954">
    <property type="term" value="F:NADH dehydrogenase activity"/>
    <property type="evidence" value="ECO:0007669"/>
    <property type="project" value="TreeGrafter"/>
</dbReference>
<keyword evidence="4 8" id="KW-1003">Cell membrane</keyword>
<name>A0A3M8H6R8_9BACI</name>
<feature type="transmembrane region" description="Helical" evidence="8">
    <location>
        <begin position="72"/>
        <end position="93"/>
    </location>
</feature>
<feature type="transmembrane region" description="Helical" evidence="8">
    <location>
        <begin position="127"/>
        <end position="145"/>
    </location>
</feature>
<dbReference type="InterPro" id="IPR001750">
    <property type="entry name" value="ND/Mrp_TM"/>
</dbReference>
<comment type="subunit">
    <text evidence="8">Forms a complex with DabA.</text>
</comment>
<gene>
    <name evidence="8" type="primary">dabB</name>
    <name evidence="12" type="ORF">EC501_12390</name>
</gene>
<evidence type="ECO:0000256" key="3">
    <source>
        <dbReference type="ARBA" id="ARBA00022448"/>
    </source>
</evidence>
<reference evidence="12 13" key="1">
    <citation type="journal article" date="2014" name="Int. J. Syst. Evol. Microbiol.">
        <title>Lysinibacillus halotolerans sp. nov., isolated from saline-alkaline soil.</title>
        <authorList>
            <person name="Kong D."/>
            <person name="Wang Y."/>
            <person name="Zhao B."/>
            <person name="Li Y."/>
            <person name="Song J."/>
            <person name="Zhai Y."/>
            <person name="Zhang C."/>
            <person name="Wang H."/>
            <person name="Chen X."/>
            <person name="Zhao B."/>
            <person name="Ruan Z."/>
        </authorList>
    </citation>
    <scope>NUCLEOTIDE SEQUENCE [LARGE SCALE GENOMIC DNA]</scope>
    <source>
        <strain evidence="12 13">MCCC 1A12703</strain>
    </source>
</reference>
<feature type="domain" description="NADH-Ubiquinone oxidoreductase (complex I) chain 5 N-terminal" evidence="11">
    <location>
        <begin position="68"/>
        <end position="106"/>
    </location>
</feature>
<feature type="transmembrane region" description="Helical" evidence="8">
    <location>
        <begin position="354"/>
        <end position="373"/>
    </location>
</feature>
<feature type="transmembrane region" description="Helical" evidence="8">
    <location>
        <begin position="12"/>
        <end position="30"/>
    </location>
</feature>
<comment type="caution">
    <text evidence="12">The sequence shown here is derived from an EMBL/GenBank/DDBJ whole genome shotgun (WGS) entry which is preliminary data.</text>
</comment>
<evidence type="ECO:0000256" key="8">
    <source>
        <dbReference type="HAMAP-Rule" id="MF_00862"/>
    </source>
</evidence>
<proteinExistence type="inferred from homology"/>
<dbReference type="Proteomes" id="UP000279909">
    <property type="component" value="Unassembled WGS sequence"/>
</dbReference>
<sequence>MFFSLDASLFPIVFLIVLAIAALSSIIFLNPNTPLSFIRIHIGLIALPPIIALMALISNDGGIIMGPLHFDSLSWLLAFFVLTISLIVQRYCIHYLNGDKAYRKYFTLLTLTTIADSVAWLSNDLRLLLVCWGATLFGLTLLIGLKKEWQVARNAAKICGCLFALSWGLLTLAIVWLTEVTNHWQLTDVLTASSMAQLDSWEQTSISLLFVVAVVIPAAQWPFQRWLLDSVVAPTPISAVMHAGIVNAGGIILTLFAPLFAGSSVQILLFAFSSISVLIGTGIMLVQVDYKRQLVGSTIAQMGFMLIQCALGAYVAAIIHAVLHGLFKSTLFLQAGSVLDHSQSTVYTKKTLPFKWIFTGSILALLVGIGYWLTSPEEGYQLVSAFMLGWCVFLAWVQLVAFGLGKVGRIFGLFVFVGGGIIYFYIHHLLHNALYETMPKVQTSTIGAILIIFILLLVSIIGLWLTRNRLSKLYTMIYLWLVRLGEPHEEGIESHPSYLKQILSQGGK</sequence>
<organism evidence="12 13">
    <name type="scientific">Lysinibacillus halotolerans</name>
    <dbReference type="NCBI Taxonomy" id="1368476"/>
    <lineage>
        <taxon>Bacteria</taxon>
        <taxon>Bacillati</taxon>
        <taxon>Bacillota</taxon>
        <taxon>Bacilli</taxon>
        <taxon>Bacillales</taxon>
        <taxon>Bacillaceae</taxon>
        <taxon>Lysinibacillus</taxon>
    </lineage>
</organism>
<feature type="transmembrane region" description="Helical" evidence="8">
    <location>
        <begin position="105"/>
        <end position="121"/>
    </location>
</feature>
<evidence type="ECO:0000256" key="7">
    <source>
        <dbReference type="ARBA" id="ARBA00023136"/>
    </source>
</evidence>
<evidence type="ECO:0000256" key="2">
    <source>
        <dbReference type="ARBA" id="ARBA00008483"/>
    </source>
</evidence>
<evidence type="ECO:0000256" key="9">
    <source>
        <dbReference type="RuleBase" id="RU000320"/>
    </source>
</evidence>
<keyword evidence="6 8" id="KW-1133">Transmembrane helix</keyword>
<dbReference type="AlphaFoldDB" id="A0A3M8H6R8"/>